<dbReference type="EMBL" id="CAESAN010000039">
    <property type="protein sequence ID" value="CAB4341544.1"/>
    <property type="molecule type" value="Genomic_DNA"/>
</dbReference>
<sequence length="361" mass="39594">MHFGEELDEERVVSLLRPGGGIDTLITADAYGAGAADQLVSRALEGVPRDQYCLAGAVGHDFYEGERQGSKGFPRFTNPQLRSESGYADYLRMATEKSLERCGVDRFDLLMLHNPDRTGYTSETVWNAMASLREEGLTGSIGVAPGPANGFTLDMIDCFERFGDMIDWAMVILNPFEPWPGRLLLPAAQKYDVSLIARVVDYGGIFHGDVAPGHQFGATDHRCYRPDGWVEAGSAKLERLLPIAERHGLTPLQMACQWTLAQPNVECVAPTLIQEAGPDARPVEQKRAELAELPEEILLTAEDLEEIAAVGENAGCMALKGASPSFDGEPLADQWPLDAQLEKLAARWEIDPDRQLRLLKA</sequence>
<proteinExistence type="predicted"/>
<feature type="domain" description="NADP-dependent oxidoreductase" evidence="1">
    <location>
        <begin position="21"/>
        <end position="270"/>
    </location>
</feature>
<dbReference type="InterPro" id="IPR023210">
    <property type="entry name" value="NADP_OxRdtase_dom"/>
</dbReference>
<protein>
    <submittedName>
        <fullName evidence="2">Unannotated protein</fullName>
    </submittedName>
</protein>
<dbReference type="SUPFAM" id="SSF51430">
    <property type="entry name" value="NAD(P)-linked oxidoreductase"/>
    <property type="match status" value="1"/>
</dbReference>
<gene>
    <name evidence="2" type="ORF">UFOPK3547_00619</name>
</gene>
<organism evidence="2">
    <name type="scientific">freshwater metagenome</name>
    <dbReference type="NCBI Taxonomy" id="449393"/>
    <lineage>
        <taxon>unclassified sequences</taxon>
        <taxon>metagenomes</taxon>
        <taxon>ecological metagenomes</taxon>
    </lineage>
</organism>
<dbReference type="AlphaFoldDB" id="A0A6J5ZFU0"/>
<evidence type="ECO:0000259" key="1">
    <source>
        <dbReference type="Pfam" id="PF00248"/>
    </source>
</evidence>
<dbReference type="PANTHER" id="PTHR43312">
    <property type="entry name" value="D-THREO-ALDOSE 1-DEHYDROGENASE"/>
    <property type="match status" value="1"/>
</dbReference>
<evidence type="ECO:0000313" key="2">
    <source>
        <dbReference type="EMBL" id="CAB4341544.1"/>
    </source>
</evidence>
<name>A0A6J5ZFU0_9ZZZZ</name>
<accession>A0A6J5ZFU0</accession>
<dbReference type="InterPro" id="IPR036812">
    <property type="entry name" value="NAD(P)_OxRdtase_dom_sf"/>
</dbReference>
<dbReference type="PANTHER" id="PTHR43312:SF1">
    <property type="entry name" value="NADP-DEPENDENT OXIDOREDUCTASE DOMAIN-CONTAINING PROTEIN"/>
    <property type="match status" value="1"/>
</dbReference>
<reference evidence="2" key="1">
    <citation type="submission" date="2020-05" db="EMBL/GenBank/DDBJ databases">
        <authorList>
            <person name="Chiriac C."/>
            <person name="Salcher M."/>
            <person name="Ghai R."/>
            <person name="Kavagutti S V."/>
        </authorList>
    </citation>
    <scope>NUCLEOTIDE SEQUENCE</scope>
</reference>
<dbReference type="InterPro" id="IPR053135">
    <property type="entry name" value="AKR2_Oxidoreductase"/>
</dbReference>
<dbReference type="Gene3D" id="3.20.20.100">
    <property type="entry name" value="NADP-dependent oxidoreductase domain"/>
    <property type="match status" value="1"/>
</dbReference>
<dbReference type="Pfam" id="PF00248">
    <property type="entry name" value="Aldo_ket_red"/>
    <property type="match status" value="1"/>
</dbReference>